<protein>
    <recommendedName>
        <fullName evidence="6">TVP38/TMEM64 family membrane protein</fullName>
    </recommendedName>
</protein>
<evidence type="ECO:0000259" key="8">
    <source>
        <dbReference type="Pfam" id="PF09335"/>
    </source>
</evidence>
<evidence type="ECO:0000256" key="5">
    <source>
        <dbReference type="ARBA" id="ARBA00023136"/>
    </source>
</evidence>
<evidence type="ECO:0000313" key="10">
    <source>
        <dbReference type="Proteomes" id="UP000014975"/>
    </source>
</evidence>
<keyword evidence="4 6" id="KW-1133">Transmembrane helix</keyword>
<feature type="transmembrane region" description="Helical" evidence="6">
    <location>
        <begin position="228"/>
        <end position="246"/>
    </location>
</feature>
<dbReference type="PANTHER" id="PTHR12677:SF59">
    <property type="entry name" value="GOLGI APPARATUS MEMBRANE PROTEIN TVP38-RELATED"/>
    <property type="match status" value="1"/>
</dbReference>
<dbReference type="EMBL" id="ATHI01000001">
    <property type="protein sequence ID" value="EPR36124.1"/>
    <property type="molecule type" value="Genomic_DNA"/>
</dbReference>
<keyword evidence="5 6" id="KW-0472">Membrane</keyword>
<accession>S7UQ00</accession>
<comment type="subcellular location">
    <subcellularLocation>
        <location evidence="1 6">Cell membrane</location>
        <topology evidence="1 6">Multi-pass membrane protein</topology>
    </subcellularLocation>
</comment>
<evidence type="ECO:0000256" key="3">
    <source>
        <dbReference type="ARBA" id="ARBA00022692"/>
    </source>
</evidence>
<dbReference type="OrthoDB" id="7348996at2"/>
<evidence type="ECO:0000256" key="2">
    <source>
        <dbReference type="ARBA" id="ARBA00022475"/>
    </source>
</evidence>
<dbReference type="STRING" id="1121439.dsat_1652"/>
<feature type="domain" description="VTT" evidence="8">
    <location>
        <begin position="102"/>
        <end position="218"/>
    </location>
</feature>
<dbReference type="RefSeq" id="WP_020885538.1">
    <property type="nucleotide sequence ID" value="NZ_ATHI01000001.1"/>
</dbReference>
<dbReference type="Proteomes" id="UP000014975">
    <property type="component" value="Unassembled WGS sequence"/>
</dbReference>
<dbReference type="InterPro" id="IPR015414">
    <property type="entry name" value="TMEM64"/>
</dbReference>
<dbReference type="InterPro" id="IPR032816">
    <property type="entry name" value="VTT_dom"/>
</dbReference>
<name>S7UQ00_9BACT</name>
<feature type="compositionally biased region" description="Basic and acidic residues" evidence="7">
    <location>
        <begin position="1"/>
        <end position="12"/>
    </location>
</feature>
<keyword evidence="3 6" id="KW-0812">Transmembrane</keyword>
<feature type="transmembrane region" description="Helical" evidence="6">
    <location>
        <begin position="84"/>
        <end position="102"/>
    </location>
</feature>
<comment type="similarity">
    <text evidence="6">Belongs to the TVP38/TMEM64 family.</text>
</comment>
<comment type="caution">
    <text evidence="9">The sequence shown here is derived from an EMBL/GenBank/DDBJ whole genome shotgun (WGS) entry which is preliminary data.</text>
</comment>
<feature type="transmembrane region" description="Helical" evidence="6">
    <location>
        <begin position="195"/>
        <end position="216"/>
    </location>
</feature>
<evidence type="ECO:0000256" key="6">
    <source>
        <dbReference type="RuleBase" id="RU366058"/>
    </source>
</evidence>
<evidence type="ECO:0000256" key="1">
    <source>
        <dbReference type="ARBA" id="ARBA00004651"/>
    </source>
</evidence>
<evidence type="ECO:0000256" key="4">
    <source>
        <dbReference type="ARBA" id="ARBA00022989"/>
    </source>
</evidence>
<evidence type="ECO:0000256" key="7">
    <source>
        <dbReference type="SAM" id="MobiDB-lite"/>
    </source>
</evidence>
<dbReference type="GO" id="GO:0005886">
    <property type="term" value="C:plasma membrane"/>
    <property type="evidence" value="ECO:0007669"/>
    <property type="project" value="UniProtKB-SubCell"/>
</dbReference>
<feature type="transmembrane region" description="Helical" evidence="6">
    <location>
        <begin position="43"/>
        <end position="64"/>
    </location>
</feature>
<dbReference type="Pfam" id="PF09335">
    <property type="entry name" value="VTT_dom"/>
    <property type="match status" value="1"/>
</dbReference>
<dbReference type="PANTHER" id="PTHR12677">
    <property type="entry name" value="GOLGI APPARATUS MEMBRANE PROTEIN TVP38-RELATED"/>
    <property type="match status" value="1"/>
</dbReference>
<evidence type="ECO:0000313" key="9">
    <source>
        <dbReference type="EMBL" id="EPR36124.1"/>
    </source>
</evidence>
<sequence length="274" mass="29133">MAADSRSGHEQGPDAAAPTRDPSRTPAAPCETPDIPPKRRLRAVLKGLLLIATMSAAGVALHAAKLDQTLDRHVIAAHLDSLGALGWLAFVVGTGLLTAVALPRQIPAFIGGYVFGVVWGTALAALGTVLGCAISFLYARFLGRELVRKRFGRRIKAFEEFVNTNPVTMTMLIRLMPVGNNTITNLLAGLTSIRLAPYLLGSAIGYLPQTLIFALIGKGVRVDPGLRIGIASVLFVATTLWGFVLYRKYRCARLLNEANGSPEAEDAASDSCGK</sequence>
<reference evidence="9 10" key="1">
    <citation type="journal article" date="2013" name="Genome Announc.">
        <title>Draft genome sequences for three mercury-methylating, sulfate-reducing bacteria.</title>
        <authorList>
            <person name="Brown S.D."/>
            <person name="Hurt R.A.Jr."/>
            <person name="Gilmour C.C."/>
            <person name="Elias D.A."/>
        </authorList>
    </citation>
    <scope>NUCLEOTIDE SEQUENCE [LARGE SCALE GENOMIC DNA]</scope>
    <source>
        <strain evidence="9 10">DSM 16529</strain>
    </source>
</reference>
<dbReference type="PATRIC" id="fig|1121439.3.peg.34"/>
<gene>
    <name evidence="9" type="ORF">dsat_1652</name>
</gene>
<organism evidence="9 10">
    <name type="scientific">Alkalidesulfovibrio alkalitolerans DSM 16529</name>
    <dbReference type="NCBI Taxonomy" id="1121439"/>
    <lineage>
        <taxon>Bacteria</taxon>
        <taxon>Pseudomonadati</taxon>
        <taxon>Thermodesulfobacteriota</taxon>
        <taxon>Desulfovibrionia</taxon>
        <taxon>Desulfovibrionales</taxon>
        <taxon>Desulfovibrionaceae</taxon>
        <taxon>Alkalidesulfovibrio</taxon>
    </lineage>
</organism>
<feature type="transmembrane region" description="Helical" evidence="6">
    <location>
        <begin position="114"/>
        <end position="139"/>
    </location>
</feature>
<dbReference type="AlphaFoldDB" id="S7UQ00"/>
<proteinExistence type="inferred from homology"/>
<feature type="region of interest" description="Disordered" evidence="7">
    <location>
        <begin position="1"/>
        <end position="36"/>
    </location>
</feature>
<dbReference type="eggNOG" id="COG0398">
    <property type="taxonomic scope" value="Bacteria"/>
</dbReference>
<keyword evidence="2 6" id="KW-1003">Cell membrane</keyword>
<keyword evidence="10" id="KW-1185">Reference proteome</keyword>